<dbReference type="GO" id="GO:0071555">
    <property type="term" value="P:cell wall organization"/>
    <property type="evidence" value="ECO:0007669"/>
    <property type="project" value="UniProtKB-KW"/>
</dbReference>
<dbReference type="AlphaFoldDB" id="G5IGH3"/>
<keyword evidence="5" id="KW-0573">Peptidoglycan synthesis</keyword>
<feature type="active site" description="Proton acceptor" evidence="7">
    <location>
        <position position="113"/>
    </location>
</feature>
<feature type="binding site" evidence="8">
    <location>
        <position position="283"/>
    </location>
    <ligand>
        <name>substrate</name>
    </ligand>
</feature>
<dbReference type="PRINTS" id="PR00725">
    <property type="entry name" value="DADACBPTASE1"/>
</dbReference>
<keyword evidence="4" id="KW-0133">Cell shape</keyword>
<accession>G5IGH3</accession>
<dbReference type="InterPro" id="IPR001967">
    <property type="entry name" value="Peptidase_S11_N"/>
</dbReference>
<dbReference type="GO" id="GO:0009252">
    <property type="term" value="P:peptidoglycan biosynthetic process"/>
    <property type="evidence" value="ECO:0007669"/>
    <property type="project" value="UniProtKB-KW"/>
</dbReference>
<evidence type="ECO:0000256" key="6">
    <source>
        <dbReference type="ARBA" id="ARBA00023316"/>
    </source>
</evidence>
<reference evidence="11 12" key="1">
    <citation type="submission" date="2011-08" db="EMBL/GenBank/DDBJ databases">
        <title>The Genome Sequence of Clostridium hathewayi WAL-18680.</title>
        <authorList>
            <consortium name="The Broad Institute Genome Sequencing Platform"/>
            <person name="Earl A."/>
            <person name="Ward D."/>
            <person name="Feldgarden M."/>
            <person name="Gevers D."/>
            <person name="Finegold S.M."/>
            <person name="Summanen P.H."/>
            <person name="Molitoris D.R."/>
            <person name="Song M."/>
            <person name="Daigneault M."/>
            <person name="Allen-Vercoe E."/>
            <person name="Young S.K."/>
            <person name="Zeng Q."/>
            <person name="Gargeya S."/>
            <person name="Fitzgerald M."/>
            <person name="Haas B."/>
            <person name="Abouelleil A."/>
            <person name="Alvarado L."/>
            <person name="Arachchi H.M."/>
            <person name="Berlin A."/>
            <person name="Brown A."/>
            <person name="Chapman S.B."/>
            <person name="Chen Z."/>
            <person name="Dunbar C."/>
            <person name="Freedman E."/>
            <person name="Gearin G."/>
            <person name="Gellesch M."/>
            <person name="Goldberg J."/>
            <person name="Griggs A."/>
            <person name="Gujja S."/>
            <person name="Heiman D."/>
            <person name="Howarth C."/>
            <person name="Larson L."/>
            <person name="Lui A."/>
            <person name="MacDonald P.J.P."/>
            <person name="Montmayeur A."/>
            <person name="Murphy C."/>
            <person name="Neiman D."/>
            <person name="Pearson M."/>
            <person name="Priest M."/>
            <person name="Roberts A."/>
            <person name="Saif S."/>
            <person name="Shea T."/>
            <person name="Shenoy N."/>
            <person name="Sisk P."/>
            <person name="Stolte C."/>
            <person name="Sykes S."/>
            <person name="Wortman J."/>
            <person name="Nusbaum C."/>
            <person name="Birren B."/>
        </authorList>
    </citation>
    <scope>NUCLEOTIDE SEQUENCE [LARGE SCALE GENOMIC DNA]</scope>
    <source>
        <strain evidence="11 12">WAL-18680</strain>
    </source>
</reference>
<dbReference type="GO" id="GO:0008360">
    <property type="term" value="P:regulation of cell shape"/>
    <property type="evidence" value="ECO:0007669"/>
    <property type="project" value="UniProtKB-KW"/>
</dbReference>
<dbReference type="PANTHER" id="PTHR21581">
    <property type="entry name" value="D-ALANYL-D-ALANINE CARBOXYPEPTIDASE"/>
    <property type="match status" value="1"/>
</dbReference>
<sequence length="332" mass="36084">MRKQMRKTGQIWKAGLPCLLSLCLFLGGCGFNEDSRMSNLYSFEERPITLDLADDGSGYAQLFAKNLCVIEDEGAFAAGDVTSEAGALFDTTGNQVLYSKNSYERLYPASITKVMTALLAVKYGNLSDMVTVTEDAVITESGATLCGIKPGDTLSMEQLLYGLMLPSGNDAGAAIAVHMSGSIPAFANLMNEEAKRLGATGTHFVNPHGLSDEEHYTTAYDLYLIFNEALKYPEFRQVTGTVTYAADYVDKDGNPVSQTWKGSNQFMTGNRETPEGLTVFSGKTGTTQAAGYCLIMATKDPQDREYISVVLKADSRPGLYDNMTNIIRKIVD</sequence>
<name>G5IGH3_9FIRM</name>
<proteinExistence type="inferred from homology"/>
<keyword evidence="6" id="KW-0961">Cell wall biogenesis/degradation</keyword>
<evidence type="ECO:0000256" key="8">
    <source>
        <dbReference type="PIRSR" id="PIRSR618044-2"/>
    </source>
</evidence>
<keyword evidence="2" id="KW-0732">Signal</keyword>
<evidence type="ECO:0000313" key="12">
    <source>
        <dbReference type="Proteomes" id="UP000005384"/>
    </source>
</evidence>
<gene>
    <name evidence="11" type="ORF">HMPREF9473_02601</name>
</gene>
<dbReference type="InterPro" id="IPR012338">
    <property type="entry name" value="Beta-lactam/transpept-like"/>
</dbReference>
<comment type="caution">
    <text evidence="11">The sequence shown here is derived from an EMBL/GenBank/DDBJ whole genome shotgun (WGS) entry which is preliminary data.</text>
</comment>
<dbReference type="GO" id="GO:0009002">
    <property type="term" value="F:serine-type D-Ala-D-Ala carboxypeptidase activity"/>
    <property type="evidence" value="ECO:0007669"/>
    <property type="project" value="InterPro"/>
</dbReference>
<organism evidence="11 12">
    <name type="scientific">Hungatella hathewayi WAL-18680</name>
    <dbReference type="NCBI Taxonomy" id="742737"/>
    <lineage>
        <taxon>Bacteria</taxon>
        <taxon>Bacillati</taxon>
        <taxon>Bacillota</taxon>
        <taxon>Clostridia</taxon>
        <taxon>Lachnospirales</taxon>
        <taxon>Lachnospiraceae</taxon>
        <taxon>Hungatella</taxon>
    </lineage>
</organism>
<evidence type="ECO:0000256" key="1">
    <source>
        <dbReference type="ARBA" id="ARBA00007164"/>
    </source>
</evidence>
<dbReference type="Gene3D" id="3.40.710.10">
    <property type="entry name" value="DD-peptidase/beta-lactamase superfamily"/>
    <property type="match status" value="1"/>
</dbReference>
<evidence type="ECO:0000259" key="10">
    <source>
        <dbReference type="Pfam" id="PF00768"/>
    </source>
</evidence>
<evidence type="ECO:0000256" key="4">
    <source>
        <dbReference type="ARBA" id="ARBA00022960"/>
    </source>
</evidence>
<dbReference type="Pfam" id="PF00768">
    <property type="entry name" value="Peptidase_S11"/>
    <property type="match status" value="1"/>
</dbReference>
<evidence type="ECO:0000256" key="3">
    <source>
        <dbReference type="ARBA" id="ARBA00022801"/>
    </source>
</evidence>
<evidence type="ECO:0000256" key="9">
    <source>
        <dbReference type="RuleBase" id="RU004016"/>
    </source>
</evidence>
<keyword evidence="12" id="KW-1185">Reference proteome</keyword>
<feature type="domain" description="Peptidase S11 D-alanyl-D-alanine carboxypeptidase A N-terminal" evidence="10">
    <location>
        <begin position="79"/>
        <end position="314"/>
    </location>
</feature>
<feature type="active site" description="Acyl-ester intermediate" evidence="7">
    <location>
        <position position="110"/>
    </location>
</feature>
<evidence type="ECO:0000256" key="5">
    <source>
        <dbReference type="ARBA" id="ARBA00022984"/>
    </source>
</evidence>
<protein>
    <recommendedName>
        <fullName evidence="10">Peptidase S11 D-alanyl-D-alanine carboxypeptidase A N-terminal domain-containing protein</fullName>
    </recommendedName>
</protein>
<keyword evidence="3" id="KW-0378">Hydrolase</keyword>
<feature type="active site" evidence="7">
    <location>
        <position position="167"/>
    </location>
</feature>
<comment type="similarity">
    <text evidence="1 9">Belongs to the peptidase S11 family.</text>
</comment>
<dbReference type="PATRIC" id="fig|742737.3.peg.2612"/>
<evidence type="ECO:0000313" key="11">
    <source>
        <dbReference type="EMBL" id="EHI59452.1"/>
    </source>
</evidence>
<dbReference type="InterPro" id="IPR018044">
    <property type="entry name" value="Peptidase_S11"/>
</dbReference>
<dbReference type="GO" id="GO:0006508">
    <property type="term" value="P:proteolysis"/>
    <property type="evidence" value="ECO:0007669"/>
    <property type="project" value="InterPro"/>
</dbReference>
<dbReference type="SUPFAM" id="SSF56601">
    <property type="entry name" value="beta-lactamase/transpeptidase-like"/>
    <property type="match status" value="1"/>
</dbReference>
<dbReference type="HOGENOM" id="CLU_027070_2_2_9"/>
<dbReference type="Proteomes" id="UP000005384">
    <property type="component" value="Unassembled WGS sequence"/>
</dbReference>
<dbReference type="PANTHER" id="PTHR21581:SF33">
    <property type="entry name" value="D-ALANYL-D-ALANINE CARBOXYPEPTIDASE DACB"/>
    <property type="match status" value="1"/>
</dbReference>
<dbReference type="EMBL" id="ADLN01000058">
    <property type="protein sequence ID" value="EHI59452.1"/>
    <property type="molecule type" value="Genomic_DNA"/>
</dbReference>
<evidence type="ECO:0000256" key="7">
    <source>
        <dbReference type="PIRSR" id="PIRSR618044-1"/>
    </source>
</evidence>
<evidence type="ECO:0000256" key="2">
    <source>
        <dbReference type="ARBA" id="ARBA00022729"/>
    </source>
</evidence>
<dbReference type="PROSITE" id="PS51257">
    <property type="entry name" value="PROKAR_LIPOPROTEIN"/>
    <property type="match status" value="1"/>
</dbReference>